<evidence type="ECO:0000256" key="1">
    <source>
        <dbReference type="ARBA" id="ARBA00004651"/>
    </source>
</evidence>
<dbReference type="AlphaFoldDB" id="A0A7C4TCZ2"/>
<dbReference type="GO" id="GO:0015658">
    <property type="term" value="F:branched-chain amino acid transmembrane transporter activity"/>
    <property type="evidence" value="ECO:0007669"/>
    <property type="project" value="InterPro"/>
</dbReference>
<dbReference type="EMBL" id="DTGZ01000044">
    <property type="protein sequence ID" value="HGV97142.1"/>
    <property type="molecule type" value="Genomic_DNA"/>
</dbReference>
<dbReference type="InterPro" id="IPR001851">
    <property type="entry name" value="ABC_transp_permease"/>
</dbReference>
<dbReference type="CDD" id="cd06581">
    <property type="entry name" value="TM_PBP1_LivM_like"/>
    <property type="match status" value="1"/>
</dbReference>
<dbReference type="Pfam" id="PF02653">
    <property type="entry name" value="BPD_transp_2"/>
    <property type="match status" value="1"/>
</dbReference>
<feature type="transmembrane region" description="Helical" evidence="6">
    <location>
        <begin position="246"/>
        <end position="271"/>
    </location>
</feature>
<proteinExistence type="predicted"/>
<organism evidence="7">
    <name type="scientific">candidate division WOR-3 bacterium</name>
    <dbReference type="NCBI Taxonomy" id="2052148"/>
    <lineage>
        <taxon>Bacteria</taxon>
        <taxon>Bacteria division WOR-3</taxon>
    </lineage>
</organism>
<feature type="transmembrane region" description="Helical" evidence="6">
    <location>
        <begin position="119"/>
        <end position="138"/>
    </location>
</feature>
<evidence type="ECO:0000313" key="7">
    <source>
        <dbReference type="EMBL" id="HGV97142.1"/>
    </source>
</evidence>
<evidence type="ECO:0000256" key="2">
    <source>
        <dbReference type="ARBA" id="ARBA00022475"/>
    </source>
</evidence>
<feature type="transmembrane region" description="Helical" evidence="6">
    <location>
        <begin position="61"/>
        <end position="79"/>
    </location>
</feature>
<evidence type="ECO:0000256" key="4">
    <source>
        <dbReference type="ARBA" id="ARBA00022989"/>
    </source>
</evidence>
<keyword evidence="3 6" id="KW-0812">Transmembrane</keyword>
<feature type="transmembrane region" description="Helical" evidence="6">
    <location>
        <begin position="208"/>
        <end position="226"/>
    </location>
</feature>
<comment type="subcellular location">
    <subcellularLocation>
        <location evidence="1">Cell membrane</location>
        <topology evidence="1">Multi-pass membrane protein</topology>
    </subcellularLocation>
</comment>
<gene>
    <name evidence="7" type="ORF">ENV60_02470</name>
</gene>
<dbReference type="InterPro" id="IPR043428">
    <property type="entry name" value="LivM-like"/>
</dbReference>
<dbReference type="PANTHER" id="PTHR30482:SF10">
    <property type="entry name" value="HIGH-AFFINITY BRANCHED-CHAIN AMINO ACID TRANSPORT PROTEIN BRAE"/>
    <property type="match status" value="1"/>
</dbReference>
<evidence type="ECO:0000256" key="3">
    <source>
        <dbReference type="ARBA" id="ARBA00022692"/>
    </source>
</evidence>
<keyword evidence="2" id="KW-1003">Cell membrane</keyword>
<feature type="transmembrane region" description="Helical" evidence="6">
    <location>
        <begin position="35"/>
        <end position="54"/>
    </location>
</feature>
<feature type="transmembrane region" description="Helical" evidence="6">
    <location>
        <begin position="283"/>
        <end position="300"/>
    </location>
</feature>
<dbReference type="PANTHER" id="PTHR30482">
    <property type="entry name" value="HIGH-AFFINITY BRANCHED-CHAIN AMINO ACID TRANSPORT SYSTEM PERMEASE"/>
    <property type="match status" value="1"/>
</dbReference>
<sequence length="322" mass="35138">MPKIRNLHLWLVILAIYVVIAILISLRILNPYWQQIIQFAFIITISALGLNLIYGYTGQFSLGHAAFYGLGAYTSALFTKCFPQLGIFSFVLGFLCAIMVVGLVAFLIGLPILRLKSDYLGIATLGFGIIVKVVFDNADAVIPVMGGSRGMLGIPKFTVFPLTFFLMVGAIIVIRNFVYSNPGRACISIREDDIAAESVGIDTTKYKTLGFVIGCIFAGVAGVLYAHLYSFLHPANFDFLKSIDVLLIVVLGGLGSISGTIIAAIGWTFLLEGLRVILPPQILDWRLVIYPLLLIIVMIIKPKGLGGGMEFKFLRPQNGTHT</sequence>
<evidence type="ECO:0000256" key="5">
    <source>
        <dbReference type="ARBA" id="ARBA00023136"/>
    </source>
</evidence>
<reference evidence="7" key="1">
    <citation type="journal article" date="2020" name="mSystems">
        <title>Genome- and Community-Level Interaction Insights into Carbon Utilization and Element Cycling Functions of Hydrothermarchaeota in Hydrothermal Sediment.</title>
        <authorList>
            <person name="Zhou Z."/>
            <person name="Liu Y."/>
            <person name="Xu W."/>
            <person name="Pan J."/>
            <person name="Luo Z.H."/>
            <person name="Li M."/>
        </authorList>
    </citation>
    <scope>NUCLEOTIDE SEQUENCE [LARGE SCALE GENOMIC DNA]</scope>
    <source>
        <strain evidence="7">SpSt-774</strain>
    </source>
</reference>
<accession>A0A7C4TCZ2</accession>
<protein>
    <submittedName>
        <fullName evidence="7">Branched-chain amino acid ABC transporter permease</fullName>
    </submittedName>
</protein>
<feature type="transmembrane region" description="Helical" evidence="6">
    <location>
        <begin position="7"/>
        <end position="29"/>
    </location>
</feature>
<keyword evidence="5 6" id="KW-0472">Membrane</keyword>
<name>A0A7C4TCZ2_UNCW3</name>
<dbReference type="GO" id="GO:0005886">
    <property type="term" value="C:plasma membrane"/>
    <property type="evidence" value="ECO:0007669"/>
    <property type="project" value="UniProtKB-SubCell"/>
</dbReference>
<feature type="transmembrane region" description="Helical" evidence="6">
    <location>
        <begin position="158"/>
        <end position="178"/>
    </location>
</feature>
<evidence type="ECO:0000256" key="6">
    <source>
        <dbReference type="SAM" id="Phobius"/>
    </source>
</evidence>
<comment type="caution">
    <text evidence="7">The sequence shown here is derived from an EMBL/GenBank/DDBJ whole genome shotgun (WGS) entry which is preliminary data.</text>
</comment>
<keyword evidence="4 6" id="KW-1133">Transmembrane helix</keyword>
<feature type="transmembrane region" description="Helical" evidence="6">
    <location>
        <begin position="85"/>
        <end position="107"/>
    </location>
</feature>